<protein>
    <submittedName>
        <fullName evidence="1">Uncharacterized protein</fullName>
    </submittedName>
</protein>
<accession>A0A256F3K0</accession>
<proteinExistence type="predicted"/>
<dbReference type="AlphaFoldDB" id="A0A256F3K0"/>
<dbReference type="EMBL" id="NNRK01000034">
    <property type="protein sequence ID" value="OYR09439.1"/>
    <property type="molecule type" value="Genomic_DNA"/>
</dbReference>
<gene>
    <name evidence="1" type="ORF">CEV32_1869</name>
</gene>
<comment type="caution">
    <text evidence="1">The sequence shown here is derived from an EMBL/GenBank/DDBJ whole genome shotgun (WGS) entry which is preliminary data.</text>
</comment>
<sequence>MPVWAFCGYRPYTQSQLYVGIEGQSASYRGLIWSVWAVNVL</sequence>
<evidence type="ECO:0000313" key="2">
    <source>
        <dbReference type="Proteomes" id="UP000216345"/>
    </source>
</evidence>
<dbReference type="Proteomes" id="UP000216345">
    <property type="component" value="Unassembled WGS sequence"/>
</dbReference>
<reference evidence="1 2" key="1">
    <citation type="submission" date="2017-07" db="EMBL/GenBank/DDBJ databases">
        <title>Phylogenetic study on the rhizospheric bacterium Ochrobactrum sp. A44.</title>
        <authorList>
            <person name="Krzyzanowska D.M."/>
            <person name="Ossowicki A."/>
            <person name="Rajewska M."/>
            <person name="Maciag T."/>
            <person name="Kaczynski Z."/>
            <person name="Czerwicka M."/>
            <person name="Jafra S."/>
        </authorList>
    </citation>
    <scope>NUCLEOTIDE SEQUENCE [LARGE SCALE GENOMIC DNA]</scope>
    <source>
        <strain evidence="1 2">PR17</strain>
    </source>
</reference>
<name>A0A256F3K0_9HYPH</name>
<keyword evidence="2" id="KW-1185">Reference proteome</keyword>
<evidence type="ECO:0000313" key="1">
    <source>
        <dbReference type="EMBL" id="OYR09439.1"/>
    </source>
</evidence>
<organism evidence="1 2">
    <name type="scientific">Brucella rhizosphaerae</name>
    <dbReference type="NCBI Taxonomy" id="571254"/>
    <lineage>
        <taxon>Bacteria</taxon>
        <taxon>Pseudomonadati</taxon>
        <taxon>Pseudomonadota</taxon>
        <taxon>Alphaproteobacteria</taxon>
        <taxon>Hyphomicrobiales</taxon>
        <taxon>Brucellaceae</taxon>
        <taxon>Brucella/Ochrobactrum group</taxon>
        <taxon>Brucella</taxon>
    </lineage>
</organism>